<evidence type="ECO:0000313" key="1">
    <source>
        <dbReference type="EMBL" id="KAH7851416.1"/>
    </source>
</evidence>
<accession>A0ACB7YDF2</accession>
<reference evidence="1 2" key="1">
    <citation type="journal article" date="2021" name="Hortic Res">
        <title>High-quality reference genome and annotation aids understanding of berry development for evergreen blueberry (Vaccinium darrowii).</title>
        <authorList>
            <person name="Yu J."/>
            <person name="Hulse-Kemp A.M."/>
            <person name="Babiker E."/>
            <person name="Staton M."/>
        </authorList>
    </citation>
    <scope>NUCLEOTIDE SEQUENCE [LARGE SCALE GENOMIC DNA]</scope>
    <source>
        <strain evidence="2">cv. NJ 8807/NJ 8810</strain>
        <tissue evidence="1">Young leaf</tissue>
    </source>
</reference>
<comment type="caution">
    <text evidence="1">The sequence shown here is derived from an EMBL/GenBank/DDBJ whole genome shotgun (WGS) entry which is preliminary data.</text>
</comment>
<dbReference type="EMBL" id="CM037158">
    <property type="protein sequence ID" value="KAH7851416.1"/>
    <property type="molecule type" value="Genomic_DNA"/>
</dbReference>
<name>A0ACB7YDF2_9ERIC</name>
<gene>
    <name evidence="1" type="ORF">Vadar_011329</name>
</gene>
<sequence>MVSEPSRSAMANDSSPALSSSSIASSSSSTISLPISFNISHHFNTLMDRHNFFCWRSQFEDILDLHDLKDVVSIKSTTPPKKLEDGSLNPTYSKGKLVLSWIKPTTSPSIQKLLLSCSTTYEAWHLLEKRLSPLSKIHIRTLRDQLRTLKRDADKPIADFLLHAKPIADSQLSLQRDHPSQILNLSIISTMLLVANTRKFSHRSIFAPPILLTTSMISPFKRNIFLNGWHLCLYQMEQPLLLVALPKMNSPIPISRTKISIKKVIEVVGGVMEKGAKAIML</sequence>
<keyword evidence="2" id="KW-1185">Reference proteome</keyword>
<organism evidence="1 2">
    <name type="scientific">Vaccinium darrowii</name>
    <dbReference type="NCBI Taxonomy" id="229202"/>
    <lineage>
        <taxon>Eukaryota</taxon>
        <taxon>Viridiplantae</taxon>
        <taxon>Streptophyta</taxon>
        <taxon>Embryophyta</taxon>
        <taxon>Tracheophyta</taxon>
        <taxon>Spermatophyta</taxon>
        <taxon>Magnoliopsida</taxon>
        <taxon>eudicotyledons</taxon>
        <taxon>Gunneridae</taxon>
        <taxon>Pentapetalae</taxon>
        <taxon>asterids</taxon>
        <taxon>Ericales</taxon>
        <taxon>Ericaceae</taxon>
        <taxon>Vaccinioideae</taxon>
        <taxon>Vaccinieae</taxon>
        <taxon>Vaccinium</taxon>
    </lineage>
</organism>
<evidence type="ECO:0000313" key="2">
    <source>
        <dbReference type="Proteomes" id="UP000828048"/>
    </source>
</evidence>
<proteinExistence type="predicted"/>
<dbReference type="Proteomes" id="UP000828048">
    <property type="component" value="Chromosome 8"/>
</dbReference>
<protein>
    <submittedName>
        <fullName evidence="1">Uncharacterized protein</fullName>
    </submittedName>
</protein>